<feature type="transmembrane region" description="Helical" evidence="1">
    <location>
        <begin position="32"/>
        <end position="49"/>
    </location>
</feature>
<keyword evidence="1" id="KW-1133">Transmembrane helix</keyword>
<evidence type="ECO:0000313" key="2">
    <source>
        <dbReference type="EMBL" id="MBE6501866.1"/>
    </source>
</evidence>
<keyword evidence="1" id="KW-0472">Membrane</keyword>
<sequence length="111" mass="12360">MKLYDQIFNVVKQFRKLFSPGPVTNADVSGSLTAEIFLIVSLVLSAILLRHVNVLLAGIFTLALAIVLIYSIPLIPKFKIEQEDSLDKMLFYAIVTLALIGIFMYWGGNLV</sequence>
<comment type="caution">
    <text evidence="2">The sequence shown here is derived from an EMBL/GenBank/DDBJ whole genome shotgun (WGS) entry which is preliminary data.</text>
</comment>
<keyword evidence="1" id="KW-0812">Transmembrane</keyword>
<name>A0A8T3V883_9EURY</name>
<evidence type="ECO:0000313" key="3">
    <source>
        <dbReference type="Proteomes" id="UP000783037"/>
    </source>
</evidence>
<reference evidence="2" key="1">
    <citation type="submission" date="2019-04" db="EMBL/GenBank/DDBJ databases">
        <title>Evolution of Biomass-Degrading Anaerobic Consortia Revealed by Metagenomics.</title>
        <authorList>
            <person name="Peng X."/>
        </authorList>
    </citation>
    <scope>NUCLEOTIDE SEQUENCE</scope>
    <source>
        <strain evidence="2">SIG18</strain>
    </source>
</reference>
<dbReference type="Proteomes" id="UP000783037">
    <property type="component" value="Unassembled WGS sequence"/>
</dbReference>
<evidence type="ECO:0000256" key="1">
    <source>
        <dbReference type="SAM" id="Phobius"/>
    </source>
</evidence>
<protein>
    <submittedName>
        <fullName evidence="2">Hydrogenase</fullName>
    </submittedName>
</protein>
<dbReference type="AlphaFoldDB" id="A0A8T3V883"/>
<dbReference type="RefSeq" id="WP_303738965.1">
    <property type="nucleotide sequence ID" value="NZ_SUTK01000020.1"/>
</dbReference>
<accession>A0A8T3V883</accession>
<organism evidence="2 3">
    <name type="scientific">Methanobrevibacter thaueri</name>
    <dbReference type="NCBI Taxonomy" id="190975"/>
    <lineage>
        <taxon>Archaea</taxon>
        <taxon>Methanobacteriati</taxon>
        <taxon>Methanobacteriota</taxon>
        <taxon>Methanomada group</taxon>
        <taxon>Methanobacteria</taxon>
        <taxon>Methanobacteriales</taxon>
        <taxon>Methanobacteriaceae</taxon>
        <taxon>Methanobrevibacter</taxon>
    </lineage>
</organism>
<gene>
    <name evidence="2" type="ORF">E7Z79_05435</name>
</gene>
<dbReference type="EMBL" id="SUTK01000020">
    <property type="protein sequence ID" value="MBE6501866.1"/>
    <property type="molecule type" value="Genomic_DNA"/>
</dbReference>
<feature type="transmembrane region" description="Helical" evidence="1">
    <location>
        <begin position="55"/>
        <end position="78"/>
    </location>
</feature>
<feature type="transmembrane region" description="Helical" evidence="1">
    <location>
        <begin position="90"/>
        <end position="108"/>
    </location>
</feature>
<proteinExistence type="predicted"/>